<dbReference type="Proteomes" id="UP000553632">
    <property type="component" value="Unassembled WGS sequence"/>
</dbReference>
<feature type="non-terminal residue" evidence="7">
    <location>
        <position position="1"/>
    </location>
</feature>
<evidence type="ECO:0000256" key="3">
    <source>
        <dbReference type="ARBA" id="ARBA00022806"/>
    </source>
</evidence>
<feature type="compositionally biased region" description="Acidic residues" evidence="5">
    <location>
        <begin position="1"/>
        <end position="23"/>
    </location>
</feature>
<dbReference type="EMBL" id="JABANO010016302">
    <property type="protein sequence ID" value="KAF4735418.1"/>
    <property type="molecule type" value="Genomic_DNA"/>
</dbReference>
<evidence type="ECO:0000256" key="4">
    <source>
        <dbReference type="ARBA" id="ARBA00022840"/>
    </source>
</evidence>
<dbReference type="InterPro" id="IPR014001">
    <property type="entry name" value="Helicase_ATP-bd"/>
</dbReference>
<protein>
    <submittedName>
        <fullName evidence="7">Superkiller viralicidic activity 2-like</fullName>
    </submittedName>
</protein>
<dbReference type="PANTHER" id="PTHR12131">
    <property type="entry name" value="ATP-DEPENDENT RNA AND DNA HELICASE"/>
    <property type="match status" value="1"/>
</dbReference>
<dbReference type="GO" id="GO:0005634">
    <property type="term" value="C:nucleus"/>
    <property type="evidence" value="ECO:0007669"/>
    <property type="project" value="TreeGrafter"/>
</dbReference>
<dbReference type="AlphaFoldDB" id="A0A7J6SR40"/>
<dbReference type="GO" id="GO:0000460">
    <property type="term" value="P:maturation of 5.8S rRNA"/>
    <property type="evidence" value="ECO:0007669"/>
    <property type="project" value="TreeGrafter"/>
</dbReference>
<dbReference type="PROSITE" id="PS51192">
    <property type="entry name" value="HELICASE_ATP_BIND_1"/>
    <property type="match status" value="1"/>
</dbReference>
<dbReference type="InterPro" id="IPR027417">
    <property type="entry name" value="P-loop_NTPase"/>
</dbReference>
<keyword evidence="3" id="KW-0347">Helicase</keyword>
<evidence type="ECO:0000313" key="8">
    <source>
        <dbReference type="Proteomes" id="UP000553632"/>
    </source>
</evidence>
<dbReference type="GO" id="GO:0005524">
    <property type="term" value="F:ATP binding"/>
    <property type="evidence" value="ECO:0007669"/>
    <property type="project" value="UniProtKB-KW"/>
</dbReference>
<dbReference type="InterPro" id="IPR050699">
    <property type="entry name" value="RNA-DNA_Helicase"/>
</dbReference>
<dbReference type="Gene3D" id="3.40.50.300">
    <property type="entry name" value="P-loop containing nucleotide triphosphate hydrolases"/>
    <property type="match status" value="1"/>
</dbReference>
<comment type="caution">
    <text evidence="7">The sequence shown here is derived from an EMBL/GenBank/DDBJ whole genome shotgun (WGS) entry which is preliminary data.</text>
</comment>
<dbReference type="PANTHER" id="PTHR12131:SF7">
    <property type="entry name" value="EXOSOME RNA HELICASE MTR4"/>
    <property type="match status" value="1"/>
</dbReference>
<dbReference type="Pfam" id="PF00270">
    <property type="entry name" value="DEAD"/>
    <property type="match status" value="1"/>
</dbReference>
<keyword evidence="4" id="KW-0067">ATP-binding</keyword>
<proteinExistence type="predicted"/>
<feature type="region of interest" description="Disordered" evidence="5">
    <location>
        <begin position="1"/>
        <end position="74"/>
    </location>
</feature>
<keyword evidence="1" id="KW-0547">Nucleotide-binding</keyword>
<keyword evidence="2" id="KW-0378">Hydrolase</keyword>
<dbReference type="GO" id="GO:0004386">
    <property type="term" value="F:helicase activity"/>
    <property type="evidence" value="ECO:0007669"/>
    <property type="project" value="UniProtKB-KW"/>
</dbReference>
<organism evidence="7 8">
    <name type="scientific">Perkinsus olseni</name>
    <name type="common">Perkinsus atlanticus</name>
    <dbReference type="NCBI Taxonomy" id="32597"/>
    <lineage>
        <taxon>Eukaryota</taxon>
        <taxon>Sar</taxon>
        <taxon>Alveolata</taxon>
        <taxon>Perkinsozoa</taxon>
        <taxon>Perkinsea</taxon>
        <taxon>Perkinsida</taxon>
        <taxon>Perkinsidae</taxon>
        <taxon>Perkinsus</taxon>
    </lineage>
</organism>
<accession>A0A7J6SR40</accession>
<evidence type="ECO:0000259" key="6">
    <source>
        <dbReference type="PROSITE" id="PS51192"/>
    </source>
</evidence>
<reference evidence="7 8" key="1">
    <citation type="submission" date="2020-04" db="EMBL/GenBank/DDBJ databases">
        <title>Perkinsus olseni comparative genomics.</title>
        <authorList>
            <person name="Bogema D.R."/>
        </authorList>
    </citation>
    <scope>NUCLEOTIDE SEQUENCE [LARGE SCALE GENOMIC DNA]</scope>
    <source>
        <strain evidence="7 8">ATCC PRA-207</strain>
    </source>
</reference>
<name>A0A7J6SR40_PEROL</name>
<gene>
    <name evidence="7" type="primary">SKIV2L2_6</name>
    <name evidence="7" type="ORF">FOZ63_033006</name>
</gene>
<feature type="domain" description="Helicase ATP-binding" evidence="6">
    <location>
        <begin position="128"/>
        <end position="189"/>
    </location>
</feature>
<evidence type="ECO:0000256" key="2">
    <source>
        <dbReference type="ARBA" id="ARBA00022801"/>
    </source>
</evidence>
<dbReference type="InterPro" id="IPR011545">
    <property type="entry name" value="DEAD/DEAH_box_helicase_dom"/>
</dbReference>
<dbReference type="SUPFAM" id="SSF52540">
    <property type="entry name" value="P-loop containing nucleoside triphosphate hydrolases"/>
    <property type="match status" value="1"/>
</dbReference>
<evidence type="ECO:0000256" key="5">
    <source>
        <dbReference type="SAM" id="MobiDB-lite"/>
    </source>
</evidence>
<dbReference type="GO" id="GO:0003676">
    <property type="term" value="F:nucleic acid binding"/>
    <property type="evidence" value="ECO:0007669"/>
    <property type="project" value="InterPro"/>
</dbReference>
<evidence type="ECO:0000256" key="1">
    <source>
        <dbReference type="ARBA" id="ARBA00022741"/>
    </source>
</evidence>
<keyword evidence="8" id="KW-1185">Reference proteome</keyword>
<dbReference type="GO" id="GO:0016787">
    <property type="term" value="F:hydrolase activity"/>
    <property type="evidence" value="ECO:0007669"/>
    <property type="project" value="UniProtKB-KW"/>
</dbReference>
<evidence type="ECO:0000313" key="7">
    <source>
        <dbReference type="EMBL" id="KAF4735418.1"/>
    </source>
</evidence>
<sequence length="189" mass="20889">MATEDDLFDVFDGEVPQEEEEQAEAMPDVKAARPRSPSNSESTEEPPTKAVRSSTGEAASGESPEDEQGRAEELMSEVTHEAYPSGENCLHECILPANWAKEKRLPKYEGEPAKTYPYTLDRFQSEAVSCLERSESVLVSAHTSAGKTTVAEYAIAMSMRDNQRVIYTSPIKALSNQKYRDLADEFGSD</sequence>